<evidence type="ECO:0000256" key="4">
    <source>
        <dbReference type="RuleBase" id="RU003513"/>
    </source>
</evidence>
<protein>
    <recommendedName>
        <fullName evidence="3">UDP-N-acetylglucosamine 2-epimerase (non-hydrolyzing)</fullName>
        <ecNumber evidence="3">5.1.3.14</ecNumber>
    </recommendedName>
</protein>
<evidence type="ECO:0000313" key="7">
    <source>
        <dbReference type="Proteomes" id="UP000628448"/>
    </source>
</evidence>
<dbReference type="GO" id="GO:0008761">
    <property type="term" value="F:UDP-N-acetylglucosamine 2-epimerase activity"/>
    <property type="evidence" value="ECO:0007669"/>
    <property type="project" value="UniProtKB-EC"/>
</dbReference>
<dbReference type="InterPro" id="IPR029767">
    <property type="entry name" value="WecB-like"/>
</dbReference>
<dbReference type="InterPro" id="IPR003331">
    <property type="entry name" value="UDP_GlcNAc_Epimerase_2_dom"/>
</dbReference>
<evidence type="ECO:0000313" key="6">
    <source>
        <dbReference type="EMBL" id="MBG9377464.1"/>
    </source>
</evidence>
<evidence type="ECO:0000256" key="1">
    <source>
        <dbReference type="ARBA" id="ARBA00023235"/>
    </source>
</evidence>
<dbReference type="CDD" id="cd03786">
    <property type="entry name" value="GTB_UDP-GlcNAc_2-Epimerase"/>
    <property type="match status" value="1"/>
</dbReference>
<dbReference type="EC" id="5.1.3.14" evidence="3"/>
<reference evidence="6" key="1">
    <citation type="submission" date="2020-11" db="EMBL/GenBank/DDBJ databases">
        <title>Bacterial whole genome sequence for Panacibacter sp. DH6.</title>
        <authorList>
            <person name="Le V."/>
            <person name="Ko S."/>
            <person name="Ahn C.-Y."/>
            <person name="Oh H.-M."/>
        </authorList>
    </citation>
    <scope>NUCLEOTIDE SEQUENCE</scope>
    <source>
        <strain evidence="6">DH6</strain>
    </source>
</reference>
<dbReference type="SUPFAM" id="SSF53756">
    <property type="entry name" value="UDP-Glycosyltransferase/glycogen phosphorylase"/>
    <property type="match status" value="1"/>
</dbReference>
<dbReference type="PANTHER" id="PTHR43174:SF2">
    <property type="entry name" value="UDP-N-ACETYLGLUCOSAMINE 2-EPIMERASE"/>
    <property type="match status" value="1"/>
</dbReference>
<organism evidence="6 7">
    <name type="scientific">Panacibacter microcysteis</name>
    <dbReference type="NCBI Taxonomy" id="2793269"/>
    <lineage>
        <taxon>Bacteria</taxon>
        <taxon>Pseudomonadati</taxon>
        <taxon>Bacteroidota</taxon>
        <taxon>Chitinophagia</taxon>
        <taxon>Chitinophagales</taxon>
        <taxon>Chitinophagaceae</taxon>
        <taxon>Panacibacter</taxon>
    </lineage>
</organism>
<dbReference type="NCBIfam" id="TIGR00236">
    <property type="entry name" value="wecB"/>
    <property type="match status" value="1"/>
</dbReference>
<accession>A0A931E970</accession>
<dbReference type="Pfam" id="PF02350">
    <property type="entry name" value="Epimerase_2"/>
    <property type="match status" value="1"/>
</dbReference>
<name>A0A931E970_9BACT</name>
<proteinExistence type="inferred from homology"/>
<feature type="domain" description="UDP-N-acetylglucosamine 2-epimerase" evidence="5">
    <location>
        <begin position="29"/>
        <end position="366"/>
    </location>
</feature>
<keyword evidence="1 4" id="KW-0413">Isomerase</keyword>
<dbReference type="AlphaFoldDB" id="A0A931E970"/>
<gene>
    <name evidence="6" type="primary">wecB</name>
    <name evidence="6" type="ORF">I5907_14565</name>
</gene>
<comment type="similarity">
    <text evidence="2 4">Belongs to the UDP-N-acetylglucosamine 2-epimerase family.</text>
</comment>
<evidence type="ECO:0000256" key="2">
    <source>
        <dbReference type="ARBA" id="ARBA00038209"/>
    </source>
</evidence>
<evidence type="ECO:0000256" key="3">
    <source>
        <dbReference type="ARBA" id="ARBA00038858"/>
    </source>
</evidence>
<dbReference type="Proteomes" id="UP000628448">
    <property type="component" value="Unassembled WGS sequence"/>
</dbReference>
<sequence length="371" mass="41893">MKKLLFVFGTRPEAIKMAPLILKCLAYPEMFEVRLCLTGQHKEMLQQVMDFFKLKPDYNLALMMPDQTLFDITANCLLRIQKVLDEYHPDLVLVQGDTSTAFAGALAAFYKKIKTAHVEAGLRSFDNYSPFPEEVNRRLTGIMAHYHFAPTPQAVKNLHAENIHQHIYLTGNTVIDALLLAVERVRIDEKIRQHFSFLDAHKKVILITAHRRESFGVAFEDICNAILTLANLYKEVQFVYPVHPNPNVQKIVHHKLDNVTNIFLIDPLSYPHLVWMMDKCYFVITDSGGIQEEAPSLGKPVIVIRDVTERTEGISAGTSLLAGTKTENIVTAASSLLTDDRAYEKMAKSVNPYGTGNTAQVIIDILLKEQL</sequence>
<dbReference type="RefSeq" id="WP_196991545.1">
    <property type="nucleotide sequence ID" value="NZ_JADWYR010000002.1"/>
</dbReference>
<dbReference type="EMBL" id="JADWYR010000002">
    <property type="protein sequence ID" value="MBG9377464.1"/>
    <property type="molecule type" value="Genomic_DNA"/>
</dbReference>
<comment type="caution">
    <text evidence="6">The sequence shown here is derived from an EMBL/GenBank/DDBJ whole genome shotgun (WGS) entry which is preliminary data.</text>
</comment>
<dbReference type="Gene3D" id="3.40.50.2000">
    <property type="entry name" value="Glycogen Phosphorylase B"/>
    <property type="match status" value="2"/>
</dbReference>
<keyword evidence="7" id="KW-1185">Reference proteome</keyword>
<evidence type="ECO:0000259" key="5">
    <source>
        <dbReference type="Pfam" id="PF02350"/>
    </source>
</evidence>
<dbReference type="PANTHER" id="PTHR43174">
    <property type="entry name" value="UDP-N-ACETYLGLUCOSAMINE 2-EPIMERASE"/>
    <property type="match status" value="1"/>
</dbReference>